<dbReference type="Pfam" id="PF00156">
    <property type="entry name" value="Pribosyltran"/>
    <property type="match status" value="1"/>
</dbReference>
<dbReference type="Proteomes" id="UP000194837">
    <property type="component" value="Unassembled WGS sequence"/>
</dbReference>
<comment type="catalytic activity">
    <reaction evidence="1 11">
        <text>AMP + diphosphate = 5-phospho-alpha-D-ribose 1-diphosphate + adenine</text>
        <dbReference type="Rhea" id="RHEA:16609"/>
        <dbReference type="ChEBI" id="CHEBI:16708"/>
        <dbReference type="ChEBI" id="CHEBI:33019"/>
        <dbReference type="ChEBI" id="CHEBI:58017"/>
        <dbReference type="ChEBI" id="CHEBI:456215"/>
        <dbReference type="EC" id="2.4.2.7"/>
    </reaction>
</comment>
<comment type="similarity">
    <text evidence="5 11">Belongs to the purine/pyrimidine phosphoribosyltransferase family.</text>
</comment>
<evidence type="ECO:0000256" key="2">
    <source>
        <dbReference type="ARBA" id="ARBA00003968"/>
    </source>
</evidence>
<keyword evidence="10 11" id="KW-0660">Purine salvage</keyword>
<dbReference type="InterPro" id="IPR029057">
    <property type="entry name" value="PRTase-like"/>
</dbReference>
<gene>
    <name evidence="11 13" type="primary">apt</name>
    <name evidence="13" type="ORF">BFL34_02297</name>
</gene>
<dbReference type="EMBL" id="MDJW01000011">
    <property type="protein sequence ID" value="OUE19255.1"/>
    <property type="molecule type" value="Genomic_DNA"/>
</dbReference>
<accession>A0A251Y4R6</accession>
<feature type="domain" description="Phosphoribosyltransferase" evidence="12">
    <location>
        <begin position="77"/>
        <end position="180"/>
    </location>
</feature>
<dbReference type="GO" id="GO:0006166">
    <property type="term" value="P:purine ribonucleoside salvage"/>
    <property type="evidence" value="ECO:0007669"/>
    <property type="project" value="UniProtKB-KW"/>
</dbReference>
<evidence type="ECO:0000256" key="1">
    <source>
        <dbReference type="ARBA" id="ARBA00000868"/>
    </source>
</evidence>
<comment type="pathway">
    <text evidence="4 11">Purine metabolism; AMP biosynthesis via salvage pathway; AMP from adenine: step 1/1.</text>
</comment>
<dbReference type="InterPro" id="IPR050054">
    <property type="entry name" value="UPRTase/APRTase"/>
</dbReference>
<dbReference type="GO" id="GO:0003999">
    <property type="term" value="F:adenine phosphoribosyltransferase activity"/>
    <property type="evidence" value="ECO:0007669"/>
    <property type="project" value="UniProtKB-UniRule"/>
</dbReference>
<evidence type="ECO:0000313" key="14">
    <source>
        <dbReference type="Proteomes" id="UP000194837"/>
    </source>
</evidence>
<proteinExistence type="inferred from homology"/>
<dbReference type="SUPFAM" id="SSF53271">
    <property type="entry name" value="PRTase-like"/>
    <property type="match status" value="1"/>
</dbReference>
<sequence>MPASGGERPAHHIRLTDRRPATDYRCRVPETPASDLVRSLLLTVPDFPQPGILFRDLTPVLADGAGLRAVVDDLVDAGGPVDAVAGVEARGFLLAAAAAYASGVGTLAVRKAGKLPGEVLRETYALEYGEAAIELHPGQLAPGSRVLLLDDVLATGGTLEAAARLLERAGYEVAGIGVVLELADLGGRARLAGHEVHAILSL</sequence>
<dbReference type="GO" id="GO:0006168">
    <property type="term" value="P:adenine salvage"/>
    <property type="evidence" value="ECO:0007669"/>
    <property type="project" value="InterPro"/>
</dbReference>
<dbReference type="GO" id="GO:0005737">
    <property type="term" value="C:cytoplasm"/>
    <property type="evidence" value="ECO:0007669"/>
    <property type="project" value="UniProtKB-SubCell"/>
</dbReference>
<dbReference type="NCBIfam" id="NF002636">
    <property type="entry name" value="PRK02304.1-5"/>
    <property type="match status" value="1"/>
</dbReference>
<evidence type="ECO:0000259" key="12">
    <source>
        <dbReference type="Pfam" id="PF00156"/>
    </source>
</evidence>
<evidence type="ECO:0000256" key="4">
    <source>
        <dbReference type="ARBA" id="ARBA00004659"/>
    </source>
</evidence>
<dbReference type="HAMAP" id="MF_00004">
    <property type="entry name" value="Aden_phosphoribosyltr"/>
    <property type="match status" value="1"/>
</dbReference>
<keyword evidence="8 11" id="KW-0328">Glycosyltransferase</keyword>
<dbReference type="FunFam" id="3.40.50.2020:FF:000021">
    <property type="entry name" value="Adenine phosphoribosyltransferase"/>
    <property type="match status" value="1"/>
</dbReference>
<dbReference type="PANTHER" id="PTHR32315:SF3">
    <property type="entry name" value="ADENINE PHOSPHORIBOSYLTRANSFERASE"/>
    <property type="match status" value="1"/>
</dbReference>
<dbReference type="CDD" id="cd06223">
    <property type="entry name" value="PRTases_typeI"/>
    <property type="match status" value="1"/>
</dbReference>
<dbReference type="GO" id="GO:0002055">
    <property type="term" value="F:adenine binding"/>
    <property type="evidence" value="ECO:0007669"/>
    <property type="project" value="TreeGrafter"/>
</dbReference>
<reference evidence="13 14" key="1">
    <citation type="submission" date="2016-08" db="EMBL/GenBank/DDBJ databases">
        <title>Genome sequence of Clavibacter michiganensis spp strain CFBP7494.</title>
        <authorList>
            <person name="Thapa S.P."/>
            <person name="Coaker G."/>
            <person name="Jacques M.-A."/>
        </authorList>
    </citation>
    <scope>NUCLEOTIDE SEQUENCE [LARGE SCALE GENOMIC DNA]</scope>
    <source>
        <strain evidence="13">CFBP7494</strain>
    </source>
</reference>
<dbReference type="PANTHER" id="PTHR32315">
    <property type="entry name" value="ADENINE PHOSPHORIBOSYLTRANSFERASE"/>
    <property type="match status" value="1"/>
</dbReference>
<dbReference type="Gene3D" id="3.40.50.2020">
    <property type="match status" value="1"/>
</dbReference>
<keyword evidence="7 11" id="KW-0963">Cytoplasm</keyword>
<keyword evidence="9 11" id="KW-0808">Transferase</keyword>
<protein>
    <recommendedName>
        <fullName evidence="6 11">Adenine phosphoribosyltransferase</fullName>
        <shortName evidence="11">APRT</shortName>
        <ecNumber evidence="6 11">2.4.2.7</ecNumber>
    </recommendedName>
</protein>
<comment type="subunit">
    <text evidence="11">Homodimer.</text>
</comment>
<comment type="function">
    <text evidence="2 11">Catalyzes a salvage reaction resulting in the formation of AMP, that is energically less costly than de novo synthesis.</text>
</comment>
<dbReference type="UniPathway" id="UPA00588">
    <property type="reaction ID" value="UER00646"/>
</dbReference>
<dbReference type="InterPro" id="IPR005764">
    <property type="entry name" value="Ade_phspho_trans"/>
</dbReference>
<evidence type="ECO:0000256" key="8">
    <source>
        <dbReference type="ARBA" id="ARBA00022676"/>
    </source>
</evidence>
<evidence type="ECO:0000256" key="10">
    <source>
        <dbReference type="ARBA" id="ARBA00022726"/>
    </source>
</evidence>
<evidence type="ECO:0000256" key="6">
    <source>
        <dbReference type="ARBA" id="ARBA00011893"/>
    </source>
</evidence>
<dbReference type="EC" id="2.4.2.7" evidence="6 11"/>
<dbReference type="GO" id="GO:0044209">
    <property type="term" value="P:AMP salvage"/>
    <property type="evidence" value="ECO:0007669"/>
    <property type="project" value="UniProtKB-UniRule"/>
</dbReference>
<evidence type="ECO:0000256" key="5">
    <source>
        <dbReference type="ARBA" id="ARBA00008391"/>
    </source>
</evidence>
<dbReference type="InterPro" id="IPR000836">
    <property type="entry name" value="PRTase_dom"/>
</dbReference>
<dbReference type="GO" id="GO:0016208">
    <property type="term" value="F:AMP binding"/>
    <property type="evidence" value="ECO:0007669"/>
    <property type="project" value="TreeGrafter"/>
</dbReference>
<evidence type="ECO:0000256" key="9">
    <source>
        <dbReference type="ARBA" id="ARBA00022679"/>
    </source>
</evidence>
<dbReference type="AlphaFoldDB" id="A0A251Y4R6"/>
<evidence type="ECO:0000256" key="11">
    <source>
        <dbReference type="HAMAP-Rule" id="MF_00004"/>
    </source>
</evidence>
<evidence type="ECO:0000256" key="3">
    <source>
        <dbReference type="ARBA" id="ARBA00004496"/>
    </source>
</evidence>
<dbReference type="NCBIfam" id="NF002634">
    <property type="entry name" value="PRK02304.1-3"/>
    <property type="match status" value="1"/>
</dbReference>
<name>A0A251Y4R6_9MICO</name>
<comment type="caution">
    <text evidence="13">The sequence shown here is derived from an EMBL/GenBank/DDBJ whole genome shotgun (WGS) entry which is preliminary data.</text>
</comment>
<evidence type="ECO:0000256" key="7">
    <source>
        <dbReference type="ARBA" id="ARBA00022490"/>
    </source>
</evidence>
<comment type="subcellular location">
    <subcellularLocation>
        <location evidence="3 11">Cytoplasm</location>
    </subcellularLocation>
</comment>
<evidence type="ECO:0000313" key="13">
    <source>
        <dbReference type="EMBL" id="OUE19255.1"/>
    </source>
</evidence>
<organism evidence="13 14">
    <name type="scientific">Clavibacter michiganensis</name>
    <dbReference type="NCBI Taxonomy" id="28447"/>
    <lineage>
        <taxon>Bacteria</taxon>
        <taxon>Bacillati</taxon>
        <taxon>Actinomycetota</taxon>
        <taxon>Actinomycetes</taxon>
        <taxon>Micrococcales</taxon>
        <taxon>Microbacteriaceae</taxon>
        <taxon>Clavibacter</taxon>
    </lineage>
</organism>